<dbReference type="GO" id="GO:0098970">
    <property type="term" value="P:postsynaptic neurotransmitter receptor diffusion trapping"/>
    <property type="evidence" value="ECO:0007669"/>
    <property type="project" value="TreeGrafter"/>
</dbReference>
<dbReference type="InterPro" id="IPR001478">
    <property type="entry name" value="PDZ"/>
</dbReference>
<gene>
    <name evidence="5" type="ORF">DNTS_031081</name>
</gene>
<dbReference type="GO" id="GO:0045197">
    <property type="term" value="P:establishment or maintenance of epithelial cell apical/basal polarity"/>
    <property type="evidence" value="ECO:0007669"/>
    <property type="project" value="TreeGrafter"/>
</dbReference>
<dbReference type="GO" id="GO:0019901">
    <property type="term" value="F:protein kinase binding"/>
    <property type="evidence" value="ECO:0007669"/>
    <property type="project" value="TreeGrafter"/>
</dbReference>
<evidence type="ECO:0000256" key="1">
    <source>
        <dbReference type="ARBA" id="ARBA00004370"/>
    </source>
</evidence>
<feature type="domain" description="PDZ" evidence="4">
    <location>
        <begin position="83"/>
        <end position="175"/>
    </location>
</feature>
<sequence length="243" mass="26535">MLVSVWYAKKMGRRFISNVRRAKRDRQRASMRQVCEGDRWMEECLCDADERLTVAMETSVVKETGFSHRTQQLFPTGYHSNHGVTLTTGPHQPGGSGLGFSIAGGTDNPHMGDNPSIFITKIIPGGAAAEDGRLRVNDSILFVNEVDVREVTHSFAVEALKEAGSVVRLYILRHTQTTERILDVKLVKGPKGLGFSIAGGVGNQHVPGDNSIFVTKIIEGGAAHRDGRLEIGDRILAVRLCDG</sequence>
<dbReference type="EMBL" id="SRMA01027352">
    <property type="protein sequence ID" value="TRY54279.1"/>
    <property type="molecule type" value="Genomic_DNA"/>
</dbReference>
<dbReference type="GO" id="GO:0031594">
    <property type="term" value="C:neuromuscular junction"/>
    <property type="evidence" value="ECO:0007669"/>
    <property type="project" value="TreeGrafter"/>
</dbReference>
<dbReference type="PANTHER" id="PTHR23119">
    <property type="entry name" value="DISCS LARGE"/>
    <property type="match status" value="1"/>
</dbReference>
<dbReference type="Gene3D" id="2.30.42.10">
    <property type="match status" value="2"/>
</dbReference>
<dbReference type="GO" id="GO:0035255">
    <property type="term" value="F:ionotropic glutamate receptor binding"/>
    <property type="evidence" value="ECO:0007669"/>
    <property type="project" value="TreeGrafter"/>
</dbReference>
<dbReference type="GO" id="GO:0098609">
    <property type="term" value="P:cell-cell adhesion"/>
    <property type="evidence" value="ECO:0007669"/>
    <property type="project" value="TreeGrafter"/>
</dbReference>
<dbReference type="CDD" id="cd06723">
    <property type="entry name" value="PDZ1_Dlg1-2-4-like"/>
    <property type="match status" value="1"/>
</dbReference>
<dbReference type="GO" id="GO:0098839">
    <property type="term" value="C:postsynaptic density membrane"/>
    <property type="evidence" value="ECO:0007669"/>
    <property type="project" value="TreeGrafter"/>
</dbReference>
<comment type="subcellular location">
    <subcellularLocation>
        <location evidence="1">Membrane</location>
    </subcellularLocation>
</comment>
<dbReference type="FunFam" id="2.30.42.10:FF:000002">
    <property type="entry name" value="Disks large homolog 4 isoform 2"/>
    <property type="match status" value="1"/>
</dbReference>
<dbReference type="AlphaFoldDB" id="A0A553MM78"/>
<dbReference type="GO" id="GO:0097113">
    <property type="term" value="P:AMPA glutamate receptor clustering"/>
    <property type="evidence" value="ECO:0007669"/>
    <property type="project" value="TreeGrafter"/>
</dbReference>
<dbReference type="PROSITE" id="PS50106">
    <property type="entry name" value="PDZ"/>
    <property type="match status" value="2"/>
</dbReference>
<dbReference type="GO" id="GO:0007268">
    <property type="term" value="P:chemical synaptic transmission"/>
    <property type="evidence" value="ECO:0007669"/>
    <property type="project" value="TreeGrafter"/>
</dbReference>
<organism evidence="5 6">
    <name type="scientific">Danionella cerebrum</name>
    <dbReference type="NCBI Taxonomy" id="2873325"/>
    <lineage>
        <taxon>Eukaryota</taxon>
        <taxon>Metazoa</taxon>
        <taxon>Chordata</taxon>
        <taxon>Craniata</taxon>
        <taxon>Vertebrata</taxon>
        <taxon>Euteleostomi</taxon>
        <taxon>Actinopterygii</taxon>
        <taxon>Neopterygii</taxon>
        <taxon>Teleostei</taxon>
        <taxon>Ostariophysi</taxon>
        <taxon>Cypriniformes</taxon>
        <taxon>Danionidae</taxon>
        <taxon>Danioninae</taxon>
        <taxon>Danionella</taxon>
    </lineage>
</organism>
<dbReference type="InterPro" id="IPR050614">
    <property type="entry name" value="Synaptic_Scaffolding_LAP-MAGUK"/>
</dbReference>
<accession>A0A553MM78</accession>
<dbReference type="SMART" id="SM00228">
    <property type="entry name" value="PDZ"/>
    <property type="match status" value="2"/>
</dbReference>
<reference evidence="5 6" key="1">
    <citation type="journal article" date="2019" name="Sci. Data">
        <title>Hybrid genome assembly and annotation of Danionella translucida.</title>
        <authorList>
            <person name="Kadobianskyi M."/>
            <person name="Schulze L."/>
            <person name="Schuelke M."/>
            <person name="Judkewitz B."/>
        </authorList>
    </citation>
    <scope>NUCLEOTIDE SEQUENCE [LARGE SCALE GENOMIC DNA]</scope>
    <source>
        <strain evidence="5 6">Bolton</strain>
    </source>
</reference>
<comment type="caution">
    <text evidence="5">The sequence shown here is derived from an EMBL/GenBank/DDBJ whole genome shotgun (WGS) entry which is preliminary data.</text>
</comment>
<evidence type="ECO:0000256" key="2">
    <source>
        <dbReference type="ARBA" id="ARBA00007014"/>
    </source>
</evidence>
<dbReference type="Proteomes" id="UP000316079">
    <property type="component" value="Unassembled WGS sequence"/>
</dbReference>
<proteinExistence type="inferred from homology"/>
<dbReference type="Pfam" id="PF00595">
    <property type="entry name" value="PDZ"/>
    <property type="match status" value="2"/>
</dbReference>
<name>A0A553MM78_9TELE</name>
<feature type="domain" description="PDZ" evidence="4">
    <location>
        <begin position="183"/>
        <end position="238"/>
    </location>
</feature>
<evidence type="ECO:0000313" key="6">
    <source>
        <dbReference type="Proteomes" id="UP000316079"/>
    </source>
</evidence>
<dbReference type="SUPFAM" id="SSF50156">
    <property type="entry name" value="PDZ domain-like"/>
    <property type="match status" value="2"/>
</dbReference>
<protein>
    <recommendedName>
        <fullName evidence="4">PDZ domain-containing protein</fullName>
    </recommendedName>
</protein>
<evidence type="ECO:0000313" key="5">
    <source>
        <dbReference type="EMBL" id="TRY54279.1"/>
    </source>
</evidence>
<keyword evidence="3" id="KW-0472">Membrane</keyword>
<evidence type="ECO:0000259" key="4">
    <source>
        <dbReference type="PROSITE" id="PS50106"/>
    </source>
</evidence>
<dbReference type="GO" id="GO:0043005">
    <property type="term" value="C:neuron projection"/>
    <property type="evidence" value="ECO:0007669"/>
    <property type="project" value="TreeGrafter"/>
</dbReference>
<keyword evidence="6" id="KW-1185">Reference proteome</keyword>
<comment type="similarity">
    <text evidence="2">Belongs to the MAGUK family.</text>
</comment>
<dbReference type="InterPro" id="IPR036034">
    <property type="entry name" value="PDZ_sf"/>
</dbReference>
<dbReference type="GO" id="GO:0016323">
    <property type="term" value="C:basolateral plasma membrane"/>
    <property type="evidence" value="ECO:0007669"/>
    <property type="project" value="TreeGrafter"/>
</dbReference>
<evidence type="ECO:0000256" key="3">
    <source>
        <dbReference type="ARBA" id="ARBA00023136"/>
    </source>
</evidence>
<dbReference type="PANTHER" id="PTHR23119:SF33">
    <property type="entry name" value="DISKS LARGE HOMOLOG 4"/>
    <property type="match status" value="1"/>
</dbReference>
<dbReference type="OrthoDB" id="78824at2759"/>